<name>A0ACC2KKD5_PERAE</name>
<dbReference type="EMBL" id="CM056817">
    <property type="protein sequence ID" value="KAJ8621516.1"/>
    <property type="molecule type" value="Genomic_DNA"/>
</dbReference>
<dbReference type="Proteomes" id="UP001234297">
    <property type="component" value="Chromosome 9"/>
</dbReference>
<comment type="caution">
    <text evidence="1">The sequence shown here is derived from an EMBL/GenBank/DDBJ whole genome shotgun (WGS) entry which is preliminary data.</text>
</comment>
<reference evidence="1 2" key="1">
    <citation type="journal article" date="2022" name="Hortic Res">
        <title>A haplotype resolved chromosomal level avocado genome allows analysis of novel avocado genes.</title>
        <authorList>
            <person name="Nath O."/>
            <person name="Fletcher S.J."/>
            <person name="Hayward A."/>
            <person name="Shaw L.M."/>
            <person name="Masouleh A.K."/>
            <person name="Furtado A."/>
            <person name="Henry R.J."/>
            <person name="Mitter N."/>
        </authorList>
    </citation>
    <scope>NUCLEOTIDE SEQUENCE [LARGE SCALE GENOMIC DNA]</scope>
    <source>
        <strain evidence="2">cv. Hass</strain>
    </source>
</reference>
<evidence type="ECO:0000313" key="1">
    <source>
        <dbReference type="EMBL" id="KAJ8621516.1"/>
    </source>
</evidence>
<keyword evidence="2" id="KW-1185">Reference proteome</keyword>
<proteinExistence type="predicted"/>
<accession>A0ACC2KKD5</accession>
<protein>
    <submittedName>
        <fullName evidence="1">Uncharacterized protein</fullName>
    </submittedName>
</protein>
<gene>
    <name evidence="1" type="ORF">MRB53_030045</name>
</gene>
<sequence length="167" mass="18249">MTATLTLMTGGICSGGLFREIDGADSSLWVDGWSMGRWCLSAPSPPVQAERPHTHLPAGAREDGAYLAPIYQTPPTQDQRRHPSVPSRWEKLTSVSLPSSPLLPARLLDCLFPSVSPLLPSLSPIHGTPKASFVHTSTNQTLVHRIPLRTHLTPIYYLLRLLDTPPS</sequence>
<evidence type="ECO:0000313" key="2">
    <source>
        <dbReference type="Proteomes" id="UP001234297"/>
    </source>
</evidence>
<organism evidence="1 2">
    <name type="scientific">Persea americana</name>
    <name type="common">Avocado</name>
    <dbReference type="NCBI Taxonomy" id="3435"/>
    <lineage>
        <taxon>Eukaryota</taxon>
        <taxon>Viridiplantae</taxon>
        <taxon>Streptophyta</taxon>
        <taxon>Embryophyta</taxon>
        <taxon>Tracheophyta</taxon>
        <taxon>Spermatophyta</taxon>
        <taxon>Magnoliopsida</taxon>
        <taxon>Magnoliidae</taxon>
        <taxon>Laurales</taxon>
        <taxon>Lauraceae</taxon>
        <taxon>Persea</taxon>
    </lineage>
</organism>